<comment type="subcellular location">
    <subcellularLocation>
        <location evidence="1">Secreted</location>
    </subcellularLocation>
</comment>
<sequence length="664" mass="75782">MNALQKNRGLQITTTAGDDTLLLSRMVAREHLGRPFEINVELLSKNHNVDLESLLGSVTTIEYTLPSGKSRYFNGRFSQISWAGSKEHFARYEATIVPWFWFLTRTADCRIFQGKTVPEIIKEIFRDHGFTDFADHLSGEYPKSDYCVQYRESDFDFVSRLMEQEGIYYFFTHEKNKHQLHFADSVSAHSSRTDYGTLRFYPPDPRRLQEFEHIHQWGVSLEVQSGSYVLNDFDFERPTADLLAKSKLERQHDLSKFEVFDYPGDYRVSATGTKYSQRRIEEQQAKFERVRGTTNAFGLECGALFKLENHQRSDQNCEHLVVSTRIELHNSEFETVDGGSPMEFNCDFTAMKSSTVFRSPRTTPLPRIRGPQTAIVVGKKKEEIWTDKYGRVKVHFHWDRKDKRDENSSCWVRVAQSWAGKGWGSIHIPRIGQEVIVEFLEGDPNCPIITGRVYNADEMPPYKLPESRTQSGIKTRSTTQGNNQNFNELRFDDEINSEQIYFHAEKNFERVVENNDSLKVGFSDNDKKDFEGNQDIEIFNNQTIVVGNKDAKDGSQSITIHKDYSQTIKEGDATITIDKGDRTSTVKQGDDTLDIKQGAQTTKAAKSILLKVGNNSIKIDQQQIAIKATKISLQADTQIIIKGAMVTAEAQGVMTVKGGVVKLN</sequence>
<comment type="caution">
    <text evidence="7">The sequence shown here is derived from an EMBL/GenBank/DDBJ whole genome shotgun (WGS) entry which is preliminary data.</text>
</comment>
<feature type="region of interest" description="Disordered" evidence="4">
    <location>
        <begin position="460"/>
        <end position="485"/>
    </location>
</feature>
<dbReference type="Gene3D" id="2.40.50.230">
    <property type="entry name" value="Gp5 N-terminal domain"/>
    <property type="match status" value="1"/>
</dbReference>
<evidence type="ECO:0000259" key="5">
    <source>
        <dbReference type="Pfam" id="PF04717"/>
    </source>
</evidence>
<dbReference type="InterPro" id="IPR017847">
    <property type="entry name" value="T6SS_RhsGE_Vgr_subset"/>
</dbReference>
<dbReference type="RefSeq" id="WP_289162409.1">
    <property type="nucleotide sequence ID" value="NZ_JASZZN010000003.1"/>
</dbReference>
<dbReference type="EMBL" id="JASZZN010000003">
    <property type="protein sequence ID" value="MDM4014753.1"/>
    <property type="molecule type" value="Genomic_DNA"/>
</dbReference>
<feature type="domain" description="Gp5/Type VI secretion system Vgr protein OB-fold" evidence="5">
    <location>
        <begin position="386"/>
        <end position="454"/>
    </location>
</feature>
<dbReference type="SUPFAM" id="SSF69279">
    <property type="entry name" value="Phage tail proteins"/>
    <property type="match status" value="2"/>
</dbReference>
<name>A0ABT7PEH6_9BACT</name>
<feature type="compositionally biased region" description="Polar residues" evidence="4">
    <location>
        <begin position="467"/>
        <end position="485"/>
    </location>
</feature>
<evidence type="ECO:0000256" key="1">
    <source>
        <dbReference type="ARBA" id="ARBA00004613"/>
    </source>
</evidence>
<keyword evidence="3" id="KW-0964">Secreted</keyword>
<dbReference type="PANTHER" id="PTHR32305:SF15">
    <property type="entry name" value="PROTEIN RHSA-RELATED"/>
    <property type="match status" value="1"/>
</dbReference>
<evidence type="ECO:0000259" key="6">
    <source>
        <dbReference type="Pfam" id="PF22178"/>
    </source>
</evidence>
<proteinExistence type="inferred from homology"/>
<dbReference type="Pfam" id="PF04717">
    <property type="entry name" value="Phage_base_V"/>
    <property type="match status" value="1"/>
</dbReference>
<accession>A0ABT7PEH6</accession>
<dbReference type="InterPro" id="IPR050708">
    <property type="entry name" value="T6SS_VgrG/RHS"/>
</dbReference>
<dbReference type="InterPro" id="IPR006533">
    <property type="entry name" value="T6SS_Vgr_RhsGE"/>
</dbReference>
<dbReference type="Gene3D" id="4.10.220.110">
    <property type="match status" value="1"/>
</dbReference>
<dbReference type="Pfam" id="PF22178">
    <property type="entry name" value="Gp5_trimer_C"/>
    <property type="match status" value="1"/>
</dbReference>
<comment type="similarity">
    <text evidence="2">Belongs to the VgrG protein family.</text>
</comment>
<evidence type="ECO:0000313" key="7">
    <source>
        <dbReference type="EMBL" id="MDM4014753.1"/>
    </source>
</evidence>
<evidence type="ECO:0000256" key="3">
    <source>
        <dbReference type="ARBA" id="ARBA00022525"/>
    </source>
</evidence>
<dbReference type="Pfam" id="PF05954">
    <property type="entry name" value="Phage_GPD"/>
    <property type="match status" value="1"/>
</dbReference>
<dbReference type="SUPFAM" id="SSF69349">
    <property type="entry name" value="Phage fibre proteins"/>
    <property type="match status" value="1"/>
</dbReference>
<evidence type="ECO:0000256" key="4">
    <source>
        <dbReference type="SAM" id="MobiDB-lite"/>
    </source>
</evidence>
<dbReference type="InterPro" id="IPR037026">
    <property type="entry name" value="Vgr_OB-fold_dom_sf"/>
</dbReference>
<dbReference type="Gene3D" id="3.55.50.10">
    <property type="entry name" value="Baseplate protein-like domains"/>
    <property type="match status" value="1"/>
</dbReference>
<dbReference type="Proteomes" id="UP001239462">
    <property type="component" value="Unassembled WGS sequence"/>
</dbReference>
<dbReference type="SUPFAM" id="SSF69255">
    <property type="entry name" value="gp5 N-terminal domain-like"/>
    <property type="match status" value="1"/>
</dbReference>
<feature type="domain" description="Gp5/Type VI secretion system Vgr C-terminal trimerisation" evidence="6">
    <location>
        <begin position="471"/>
        <end position="573"/>
    </location>
</feature>
<gene>
    <name evidence="7" type="ORF">QTN89_04880</name>
</gene>
<dbReference type="PANTHER" id="PTHR32305">
    <property type="match status" value="1"/>
</dbReference>
<organism evidence="7 8">
    <name type="scientific">Roseiconus lacunae</name>
    <dbReference type="NCBI Taxonomy" id="2605694"/>
    <lineage>
        <taxon>Bacteria</taxon>
        <taxon>Pseudomonadati</taxon>
        <taxon>Planctomycetota</taxon>
        <taxon>Planctomycetia</taxon>
        <taxon>Pirellulales</taxon>
        <taxon>Pirellulaceae</taxon>
        <taxon>Roseiconus</taxon>
    </lineage>
</organism>
<dbReference type="InterPro" id="IPR006531">
    <property type="entry name" value="Gp5/Vgr_OB"/>
</dbReference>
<dbReference type="InterPro" id="IPR054030">
    <property type="entry name" value="Gp5_Vgr_C"/>
</dbReference>
<reference evidence="7 8" key="1">
    <citation type="submission" date="2023-06" db="EMBL/GenBank/DDBJ databases">
        <title>Roseiconus lacunae JC819 isolated from Gulf of Mannar region, Tamil Nadu.</title>
        <authorList>
            <person name="Pk S."/>
            <person name="Ch S."/>
            <person name="Ch V.R."/>
        </authorList>
    </citation>
    <scope>NUCLEOTIDE SEQUENCE [LARGE SCALE GENOMIC DNA]</scope>
    <source>
        <strain evidence="7 8">JC819</strain>
    </source>
</reference>
<keyword evidence="8" id="KW-1185">Reference proteome</keyword>
<protein>
    <submittedName>
        <fullName evidence="7">Type VI secretion system tip protein VgrG</fullName>
    </submittedName>
</protein>
<dbReference type="NCBIfam" id="TIGR01646">
    <property type="entry name" value="vgr_GE"/>
    <property type="match status" value="1"/>
</dbReference>
<evidence type="ECO:0000256" key="2">
    <source>
        <dbReference type="ARBA" id="ARBA00005558"/>
    </source>
</evidence>
<evidence type="ECO:0000313" key="8">
    <source>
        <dbReference type="Proteomes" id="UP001239462"/>
    </source>
</evidence>
<dbReference type="NCBIfam" id="TIGR03361">
    <property type="entry name" value="VI_Rhs_Vgr"/>
    <property type="match status" value="1"/>
</dbReference>
<dbReference type="Gene3D" id="2.30.110.50">
    <property type="match status" value="1"/>
</dbReference>